<evidence type="ECO:0000313" key="3">
    <source>
        <dbReference type="EMBL" id="MFD1250457.1"/>
    </source>
</evidence>
<evidence type="ECO:0000313" key="4">
    <source>
        <dbReference type="Proteomes" id="UP001597229"/>
    </source>
</evidence>
<sequence>MWQQYEQPGDDAERTPGVFGRSELTGPAEFSTVAGGASSGIGLLVAALGVIAFALIGLAVVNSQEREPDPLVPSWSCVDDGTGACDGVVDDGSGWSFDSDG</sequence>
<keyword evidence="2" id="KW-1133">Transmembrane helix</keyword>
<organism evidence="3 4">
    <name type="scientific">Nocardioides ginsengisoli</name>
    <dbReference type="NCBI Taxonomy" id="363868"/>
    <lineage>
        <taxon>Bacteria</taxon>
        <taxon>Bacillati</taxon>
        <taxon>Actinomycetota</taxon>
        <taxon>Actinomycetes</taxon>
        <taxon>Propionibacteriales</taxon>
        <taxon>Nocardioidaceae</taxon>
        <taxon>Nocardioides</taxon>
    </lineage>
</organism>
<dbReference type="RefSeq" id="WP_367919073.1">
    <property type="nucleotide sequence ID" value="NZ_BAABAC010000018.1"/>
</dbReference>
<feature type="region of interest" description="Disordered" evidence="1">
    <location>
        <begin position="1"/>
        <end position="21"/>
    </location>
</feature>
<evidence type="ECO:0000256" key="1">
    <source>
        <dbReference type="SAM" id="MobiDB-lite"/>
    </source>
</evidence>
<accession>A0ABW3W879</accession>
<dbReference type="Proteomes" id="UP001597229">
    <property type="component" value="Unassembled WGS sequence"/>
</dbReference>
<comment type="caution">
    <text evidence="3">The sequence shown here is derived from an EMBL/GenBank/DDBJ whole genome shotgun (WGS) entry which is preliminary data.</text>
</comment>
<gene>
    <name evidence="3" type="ORF">ACFQ3F_21880</name>
</gene>
<dbReference type="EMBL" id="JBHTLX010000024">
    <property type="protein sequence ID" value="MFD1250457.1"/>
    <property type="molecule type" value="Genomic_DNA"/>
</dbReference>
<name>A0ABW3W879_9ACTN</name>
<reference evidence="4" key="1">
    <citation type="journal article" date="2019" name="Int. J. Syst. Evol. Microbiol.">
        <title>The Global Catalogue of Microorganisms (GCM) 10K type strain sequencing project: providing services to taxonomists for standard genome sequencing and annotation.</title>
        <authorList>
            <consortium name="The Broad Institute Genomics Platform"/>
            <consortium name="The Broad Institute Genome Sequencing Center for Infectious Disease"/>
            <person name="Wu L."/>
            <person name="Ma J."/>
        </authorList>
    </citation>
    <scope>NUCLEOTIDE SEQUENCE [LARGE SCALE GENOMIC DNA]</scope>
    <source>
        <strain evidence="4">CCUG 52478</strain>
    </source>
</reference>
<keyword evidence="2" id="KW-0812">Transmembrane</keyword>
<feature type="transmembrane region" description="Helical" evidence="2">
    <location>
        <begin position="41"/>
        <end position="61"/>
    </location>
</feature>
<proteinExistence type="predicted"/>
<keyword evidence="2" id="KW-0472">Membrane</keyword>
<keyword evidence="4" id="KW-1185">Reference proteome</keyword>
<protein>
    <submittedName>
        <fullName evidence="3">Uncharacterized protein</fullName>
    </submittedName>
</protein>
<evidence type="ECO:0000256" key="2">
    <source>
        <dbReference type="SAM" id="Phobius"/>
    </source>
</evidence>